<keyword evidence="1 2" id="KW-0732">Signal</keyword>
<accession>A0A6G6GSN3</accession>
<sequence>MKKITFLSVLLISALSFGQNGAVDGISTTSNQNVTTRVTNNTVVSFSGEMGRSNASFNGTVYHNPESTRQMPVLAYESGPYFSIAGTPDVSLLEDTTLLMQNYGYGVQVVNDNRIAEDIILADDYDVTSMEFFAYQSFTPTAPPTINEINMQVWDGDPSLPGSSVIYGDATTNVLTSVVWSGAYRQLESGPNTDRAIHRITVDTPGLSLAAGTYWVDWQIGGTATSGPWQPPVAILGQTTTGNGMQSIAGTWGIMEDPGTLTQQGAPIRVMGDCTSCASSATTFTTLGDLEAACPSAVDFTMEDFADSNFGPNSVSACGVELSNAGDGTCYNAGVLEEGFSITVGAGGGGGLTVLLTTGFIGVPSDYVGANSFADFTILNFTGPDDVYSAGFDIFNNSNVDTEIRLFDAGGILIDTFTVTNPINTANFFGFISDVPVSRVEIEGIAGSGELISNLLFGACIENDICTDPFVLTCGDVVAGDTSDNTDQGGANDSLDEWYSFTGTGFEQVVTISLCDGGTAFDSLLTVYDSCGGAVVADNDDSCGLQSEVSFTSDGTSTYYIAVEGFDASEFGAYNLEISCVVPFDNCDIAGSISCGETVVGSTANASPDLGVPDCGGGNDAPGLWYVINDTSGLVTDYTVSLCDGGTTYDSKLVVYSGDCGALVCVAENDDSCGLQSELTFQSDGSSTYYILVNGFNAASSGDFSLNLSCLPVPPFNDMIANSIDVDEAGLPYTDPAVPMPAATTEAGGTPAVCDNAGVLGVWYNFVPELNGTATAEVISPAGYTSVTFYTAPDEDSVETDLTLVDWFDNQCVPGADASIPVVAGQAYYVYVANHDGITDIVIDGDFYLGADDNVIQGFSYFPNPADNQLNLSSGNGTIESAVIYNILGQEVLSQKVGSSNAQLNVAGLTVGTYVLKVVVDGELGIYKIVKQ</sequence>
<dbReference type="Gene3D" id="2.60.120.380">
    <property type="match status" value="1"/>
</dbReference>
<dbReference type="Pfam" id="PF18962">
    <property type="entry name" value="Por_Secre_tail"/>
    <property type="match status" value="1"/>
</dbReference>
<feature type="domain" description="Secretion system C-terminal sorting" evidence="3">
    <location>
        <begin position="862"/>
        <end position="923"/>
    </location>
</feature>
<dbReference type="EMBL" id="CP049057">
    <property type="protein sequence ID" value="QIE60721.1"/>
    <property type="molecule type" value="Genomic_DNA"/>
</dbReference>
<name>A0A6G6GSN3_9FLAO</name>
<keyword evidence="5" id="KW-1185">Reference proteome</keyword>
<dbReference type="Proteomes" id="UP000505306">
    <property type="component" value="Chromosome"/>
</dbReference>
<feature type="signal peptide" evidence="2">
    <location>
        <begin position="1"/>
        <end position="22"/>
    </location>
</feature>
<dbReference type="NCBIfam" id="TIGR04183">
    <property type="entry name" value="Por_Secre_tail"/>
    <property type="match status" value="1"/>
</dbReference>
<protein>
    <submittedName>
        <fullName evidence="4">T9SS type A sorting domain-containing protein</fullName>
    </submittedName>
</protein>
<gene>
    <name evidence="4" type="ORF">G5B37_14485</name>
</gene>
<evidence type="ECO:0000256" key="1">
    <source>
        <dbReference type="ARBA" id="ARBA00022729"/>
    </source>
</evidence>
<evidence type="ECO:0000313" key="5">
    <source>
        <dbReference type="Proteomes" id="UP000505306"/>
    </source>
</evidence>
<evidence type="ECO:0000256" key="2">
    <source>
        <dbReference type="SAM" id="SignalP"/>
    </source>
</evidence>
<organism evidence="4 5">
    <name type="scientific">Rasiella rasia</name>
    <dbReference type="NCBI Taxonomy" id="2744027"/>
    <lineage>
        <taxon>Bacteria</taxon>
        <taxon>Pseudomonadati</taxon>
        <taxon>Bacteroidota</taxon>
        <taxon>Flavobacteriia</taxon>
        <taxon>Flavobacteriales</taxon>
        <taxon>Flavobacteriaceae</taxon>
        <taxon>Rasiella</taxon>
    </lineage>
</organism>
<proteinExistence type="predicted"/>
<dbReference type="KEGG" id="mgel:G5B37_14485"/>
<dbReference type="AlphaFoldDB" id="A0A6G6GSN3"/>
<evidence type="ECO:0000259" key="3">
    <source>
        <dbReference type="Pfam" id="PF18962"/>
    </source>
</evidence>
<dbReference type="InterPro" id="IPR026444">
    <property type="entry name" value="Secre_tail"/>
</dbReference>
<dbReference type="RefSeq" id="WP_164680732.1">
    <property type="nucleotide sequence ID" value="NZ_CP049057.1"/>
</dbReference>
<reference evidence="4 5" key="1">
    <citation type="submission" date="2020-02" db="EMBL/GenBank/DDBJ databases">
        <title>Complete genome sequence of Flavobacteriaceae bacterium.</title>
        <authorList>
            <person name="Kim S.-J."/>
            <person name="Kim Y.-S."/>
            <person name="Kim K.-H."/>
        </authorList>
    </citation>
    <scope>NUCLEOTIDE SEQUENCE [LARGE SCALE GENOMIC DNA]</scope>
    <source>
        <strain evidence="4 5">RR4-40</strain>
    </source>
</reference>
<feature type="chain" id="PRO_5026126357" evidence="2">
    <location>
        <begin position="23"/>
        <end position="932"/>
    </location>
</feature>
<evidence type="ECO:0000313" key="4">
    <source>
        <dbReference type="EMBL" id="QIE60721.1"/>
    </source>
</evidence>